<reference evidence="2" key="1">
    <citation type="journal article" date="2021" name="Proc. Natl. Acad. Sci. U.S.A.">
        <title>A Catalog of Tens of Thousands of Viruses from Human Metagenomes Reveals Hidden Associations with Chronic Diseases.</title>
        <authorList>
            <person name="Tisza M.J."/>
            <person name="Buck C.B."/>
        </authorList>
    </citation>
    <scope>NUCLEOTIDE SEQUENCE</scope>
    <source>
        <strain evidence="2">CtQ5V6</strain>
    </source>
</reference>
<dbReference type="Pfam" id="PF01381">
    <property type="entry name" value="HTH_3"/>
    <property type="match status" value="1"/>
</dbReference>
<dbReference type="InterPro" id="IPR001387">
    <property type="entry name" value="Cro/C1-type_HTH"/>
</dbReference>
<evidence type="ECO:0000259" key="1">
    <source>
        <dbReference type="PROSITE" id="PS50943"/>
    </source>
</evidence>
<sequence>MLYDKIKQLCNEKGTNIMRVEKEAGLSNATIRKWNESCPSAENLNAVAKVLNVTVDSLLN</sequence>
<feature type="domain" description="HTH cro/C1-type" evidence="1">
    <location>
        <begin position="6"/>
        <end position="58"/>
    </location>
</feature>
<dbReference type="SUPFAM" id="SSF47413">
    <property type="entry name" value="lambda repressor-like DNA-binding domains"/>
    <property type="match status" value="1"/>
</dbReference>
<organism evidence="2">
    <name type="scientific">virus sp. ctQ5V6</name>
    <dbReference type="NCBI Taxonomy" id="2825815"/>
    <lineage>
        <taxon>Viruses</taxon>
    </lineage>
</organism>
<proteinExistence type="predicted"/>
<dbReference type="Gene3D" id="1.10.260.40">
    <property type="entry name" value="lambda repressor-like DNA-binding domains"/>
    <property type="match status" value="1"/>
</dbReference>
<dbReference type="GO" id="GO:0003677">
    <property type="term" value="F:DNA binding"/>
    <property type="evidence" value="ECO:0007669"/>
    <property type="project" value="InterPro"/>
</dbReference>
<evidence type="ECO:0000313" key="2">
    <source>
        <dbReference type="EMBL" id="DAE33374.1"/>
    </source>
</evidence>
<dbReference type="CDD" id="cd00093">
    <property type="entry name" value="HTH_XRE"/>
    <property type="match status" value="1"/>
</dbReference>
<dbReference type="InterPro" id="IPR010982">
    <property type="entry name" value="Lambda_DNA-bd_dom_sf"/>
</dbReference>
<name>A0A8S5RQ03_9VIRU</name>
<protein>
    <submittedName>
        <fullName evidence="2">Repressor protein</fullName>
    </submittedName>
</protein>
<dbReference type="SMART" id="SM00530">
    <property type="entry name" value="HTH_XRE"/>
    <property type="match status" value="1"/>
</dbReference>
<dbReference type="PROSITE" id="PS50943">
    <property type="entry name" value="HTH_CROC1"/>
    <property type="match status" value="1"/>
</dbReference>
<dbReference type="EMBL" id="BK059134">
    <property type="protein sequence ID" value="DAE33374.1"/>
    <property type="molecule type" value="Genomic_DNA"/>
</dbReference>
<accession>A0A8S5RQ03</accession>